<feature type="compositionally biased region" description="Low complexity" evidence="1">
    <location>
        <begin position="23"/>
        <end position="35"/>
    </location>
</feature>
<gene>
    <name evidence="2" type="ORF">RJ639_045820</name>
</gene>
<accession>A0AA88W7F6</accession>
<comment type="caution">
    <text evidence="2">The sequence shown here is derived from an EMBL/GenBank/DDBJ whole genome shotgun (WGS) entry which is preliminary data.</text>
</comment>
<dbReference type="Proteomes" id="UP001188597">
    <property type="component" value="Unassembled WGS sequence"/>
</dbReference>
<evidence type="ECO:0000256" key="1">
    <source>
        <dbReference type="SAM" id="MobiDB-lite"/>
    </source>
</evidence>
<protein>
    <submittedName>
        <fullName evidence="2">Uncharacterized protein</fullName>
    </submittedName>
</protein>
<sequence>MAKSQVAERTRRRSASKMEQKAHTTTTTTTTNKTGSSKKKKKITAKNDFEEEILVLSSSDSPNDVESEGEEEEEEEEPKQVEDATEDEDLDEEADENVSKRQSNEKTDRKKRNKESVLYTFPMHRVNRMIKGETPDIRITQEAVFLINKASRRLLVNEGDLTFSQLYIYIYNTRRHHPNTNTKLGPAFSGEVQAMVEEGRVLQIIGKRNKDKEEIY</sequence>
<name>A0AA88W7F6_9ASTE</name>
<dbReference type="AlphaFoldDB" id="A0AA88W7F6"/>
<dbReference type="EMBL" id="JAVXUP010000709">
    <property type="protein sequence ID" value="KAK3022491.1"/>
    <property type="molecule type" value="Genomic_DNA"/>
</dbReference>
<feature type="compositionally biased region" description="Acidic residues" evidence="1">
    <location>
        <begin position="63"/>
        <end position="96"/>
    </location>
</feature>
<evidence type="ECO:0000313" key="2">
    <source>
        <dbReference type="EMBL" id="KAK3022491.1"/>
    </source>
</evidence>
<feature type="region of interest" description="Disordered" evidence="1">
    <location>
        <begin position="1"/>
        <end position="116"/>
    </location>
</feature>
<feature type="compositionally biased region" description="Basic and acidic residues" evidence="1">
    <location>
        <begin position="97"/>
        <end position="108"/>
    </location>
</feature>
<reference evidence="2" key="1">
    <citation type="submission" date="2022-12" db="EMBL/GenBank/DDBJ databases">
        <title>Draft genome assemblies for two species of Escallonia (Escalloniales).</title>
        <authorList>
            <person name="Chanderbali A."/>
            <person name="Dervinis C."/>
            <person name="Anghel I."/>
            <person name="Soltis D."/>
            <person name="Soltis P."/>
            <person name="Zapata F."/>
        </authorList>
    </citation>
    <scope>NUCLEOTIDE SEQUENCE</scope>
    <source>
        <strain evidence="2">UCBG64.0493</strain>
        <tissue evidence="2">Leaf</tissue>
    </source>
</reference>
<organism evidence="2 3">
    <name type="scientific">Escallonia herrerae</name>
    <dbReference type="NCBI Taxonomy" id="1293975"/>
    <lineage>
        <taxon>Eukaryota</taxon>
        <taxon>Viridiplantae</taxon>
        <taxon>Streptophyta</taxon>
        <taxon>Embryophyta</taxon>
        <taxon>Tracheophyta</taxon>
        <taxon>Spermatophyta</taxon>
        <taxon>Magnoliopsida</taxon>
        <taxon>eudicotyledons</taxon>
        <taxon>Gunneridae</taxon>
        <taxon>Pentapetalae</taxon>
        <taxon>asterids</taxon>
        <taxon>campanulids</taxon>
        <taxon>Escalloniales</taxon>
        <taxon>Escalloniaceae</taxon>
        <taxon>Escallonia</taxon>
    </lineage>
</organism>
<evidence type="ECO:0000313" key="3">
    <source>
        <dbReference type="Proteomes" id="UP001188597"/>
    </source>
</evidence>
<keyword evidence="3" id="KW-1185">Reference proteome</keyword>
<proteinExistence type="predicted"/>